<evidence type="ECO:0000256" key="1">
    <source>
        <dbReference type="SAM" id="SignalP"/>
    </source>
</evidence>
<evidence type="ECO:0000313" key="2">
    <source>
        <dbReference type="EMBL" id="PTU54098.1"/>
    </source>
</evidence>
<name>A0A2R7UPQ8_PSEDL</name>
<reference evidence="2 3" key="1">
    <citation type="submission" date="2018-04" db="EMBL/GenBank/DDBJ databases">
        <authorList>
            <person name="Go L.Y."/>
            <person name="Mitchell J.A."/>
        </authorList>
    </citation>
    <scope>NUCLEOTIDE SEQUENCE [LARGE SCALE GENOMIC DNA]</scope>
    <source>
        <strain evidence="2 3">KCJK7865</strain>
    </source>
</reference>
<feature type="signal peptide" evidence="1">
    <location>
        <begin position="1"/>
        <end position="22"/>
    </location>
</feature>
<accession>A0A2R7UPQ8</accession>
<organism evidence="2 3">
    <name type="scientific">Pseudomonas plecoglossicida</name>
    <dbReference type="NCBI Taxonomy" id="70775"/>
    <lineage>
        <taxon>Bacteria</taxon>
        <taxon>Pseudomonadati</taxon>
        <taxon>Pseudomonadota</taxon>
        <taxon>Gammaproteobacteria</taxon>
        <taxon>Pseudomonadales</taxon>
        <taxon>Pseudomonadaceae</taxon>
        <taxon>Pseudomonas</taxon>
    </lineage>
</organism>
<keyword evidence="1" id="KW-0732">Signal</keyword>
<sequence length="90" mass="9709">MKSTKCIPLLVIASVLSFAAHADPASNCAAKIKELEEIQKTDGQALHGGMAHDYHELLKQAKEGQAANDMKKCQASADRAKTIYNKARGK</sequence>
<gene>
    <name evidence="2" type="ORF">DBB42_01055</name>
</gene>
<dbReference type="RefSeq" id="WP_085599090.1">
    <property type="nucleotide sequence ID" value="NZ_QANO01000052.1"/>
</dbReference>
<dbReference type="EMBL" id="QANO01000052">
    <property type="protein sequence ID" value="PTU54098.1"/>
    <property type="molecule type" value="Genomic_DNA"/>
</dbReference>
<comment type="caution">
    <text evidence="2">The sequence shown here is derived from an EMBL/GenBank/DDBJ whole genome shotgun (WGS) entry which is preliminary data.</text>
</comment>
<evidence type="ECO:0000313" key="3">
    <source>
        <dbReference type="Proteomes" id="UP000244874"/>
    </source>
</evidence>
<feature type="chain" id="PRO_5015362447" description="DUF1090 domain-containing protein" evidence="1">
    <location>
        <begin position="23"/>
        <end position="90"/>
    </location>
</feature>
<proteinExistence type="predicted"/>
<protein>
    <recommendedName>
        <fullName evidence="4">DUF1090 domain-containing protein</fullName>
    </recommendedName>
</protein>
<dbReference type="Proteomes" id="UP000244874">
    <property type="component" value="Unassembled WGS sequence"/>
</dbReference>
<evidence type="ECO:0008006" key="4">
    <source>
        <dbReference type="Google" id="ProtNLM"/>
    </source>
</evidence>
<dbReference type="AlphaFoldDB" id="A0A2R7UPQ8"/>